<keyword evidence="8" id="KW-1185">Reference proteome</keyword>
<evidence type="ECO:0000313" key="7">
    <source>
        <dbReference type="EMBL" id="SDX94124.1"/>
    </source>
</evidence>
<dbReference type="SMART" id="SM00704">
    <property type="entry name" value="ZnF_CDGSH"/>
    <property type="match status" value="1"/>
</dbReference>
<gene>
    <name evidence="7" type="ORF">SAMN04487946_104161</name>
</gene>
<accession>A0A1H3FVE3</accession>
<dbReference type="Pfam" id="PF09360">
    <property type="entry name" value="zf-CDGSH"/>
    <property type="match status" value="1"/>
</dbReference>
<dbReference type="RefSeq" id="WP_089766732.1">
    <property type="nucleotide sequence ID" value="NZ_FNPB01000004.1"/>
</dbReference>
<evidence type="ECO:0000256" key="3">
    <source>
        <dbReference type="ARBA" id="ARBA00023004"/>
    </source>
</evidence>
<evidence type="ECO:0000256" key="1">
    <source>
        <dbReference type="ARBA" id="ARBA00022714"/>
    </source>
</evidence>
<evidence type="ECO:0000256" key="4">
    <source>
        <dbReference type="ARBA" id="ARBA00023014"/>
    </source>
</evidence>
<dbReference type="STRING" id="660517.SAMN04487946_104161"/>
<sequence>MAREVTHREDGPDVIDPEELDPEYRDGGIYICRCGLSDDKPFCDGSHRATADEEAGVDYKYENDDSEAPRHRIASIEFESP</sequence>
<evidence type="ECO:0000256" key="2">
    <source>
        <dbReference type="ARBA" id="ARBA00022723"/>
    </source>
</evidence>
<dbReference type="Gene3D" id="3.40.5.90">
    <property type="entry name" value="CDGSH iron-sulfur domain, mitoNEET-type"/>
    <property type="match status" value="1"/>
</dbReference>
<dbReference type="AlphaFoldDB" id="A0A1H3FVE3"/>
<dbReference type="Proteomes" id="UP000199170">
    <property type="component" value="Unassembled WGS sequence"/>
</dbReference>
<organism evidence="7 8">
    <name type="scientific">Halobellus clavatus</name>
    <dbReference type="NCBI Taxonomy" id="660517"/>
    <lineage>
        <taxon>Archaea</taxon>
        <taxon>Methanobacteriati</taxon>
        <taxon>Methanobacteriota</taxon>
        <taxon>Stenosarchaea group</taxon>
        <taxon>Halobacteria</taxon>
        <taxon>Halobacteriales</taxon>
        <taxon>Haloferacaceae</taxon>
        <taxon>Halobellus</taxon>
    </lineage>
</organism>
<evidence type="ECO:0000313" key="8">
    <source>
        <dbReference type="Proteomes" id="UP000199170"/>
    </source>
</evidence>
<keyword evidence="3" id="KW-0408">Iron</keyword>
<feature type="compositionally biased region" description="Basic and acidic residues" evidence="5">
    <location>
        <begin position="1"/>
        <end position="11"/>
    </location>
</feature>
<feature type="compositionally biased region" description="Acidic residues" evidence="5">
    <location>
        <begin position="12"/>
        <end position="21"/>
    </location>
</feature>
<feature type="domain" description="Iron-binding zinc finger CDGSH type" evidence="6">
    <location>
        <begin position="10"/>
        <end position="53"/>
    </location>
</feature>
<dbReference type="InterPro" id="IPR042216">
    <property type="entry name" value="MitoNEET_CISD"/>
</dbReference>
<dbReference type="GO" id="GO:0005737">
    <property type="term" value="C:cytoplasm"/>
    <property type="evidence" value="ECO:0007669"/>
    <property type="project" value="UniProtKB-ARBA"/>
</dbReference>
<dbReference type="InterPro" id="IPR018967">
    <property type="entry name" value="FeS-contain_CDGSH-typ"/>
</dbReference>
<dbReference type="OrthoDB" id="5781at2157"/>
<keyword evidence="1" id="KW-0001">2Fe-2S</keyword>
<evidence type="ECO:0000259" key="6">
    <source>
        <dbReference type="SMART" id="SM00704"/>
    </source>
</evidence>
<proteinExistence type="predicted"/>
<dbReference type="GO" id="GO:0046872">
    <property type="term" value="F:metal ion binding"/>
    <property type="evidence" value="ECO:0007669"/>
    <property type="project" value="UniProtKB-KW"/>
</dbReference>
<name>A0A1H3FVE3_9EURY</name>
<dbReference type="EMBL" id="FNPB01000004">
    <property type="protein sequence ID" value="SDX94124.1"/>
    <property type="molecule type" value="Genomic_DNA"/>
</dbReference>
<protein>
    <submittedName>
        <fullName evidence="7">Zn-finger domain of CDGSH type-containing protein</fullName>
    </submittedName>
</protein>
<keyword evidence="2" id="KW-0479">Metal-binding</keyword>
<feature type="region of interest" description="Disordered" evidence="5">
    <location>
        <begin position="1"/>
        <end position="22"/>
    </location>
</feature>
<dbReference type="GO" id="GO:0051537">
    <property type="term" value="F:2 iron, 2 sulfur cluster binding"/>
    <property type="evidence" value="ECO:0007669"/>
    <property type="project" value="UniProtKB-KW"/>
</dbReference>
<evidence type="ECO:0000256" key="5">
    <source>
        <dbReference type="SAM" id="MobiDB-lite"/>
    </source>
</evidence>
<reference evidence="8" key="1">
    <citation type="submission" date="2016-10" db="EMBL/GenBank/DDBJ databases">
        <authorList>
            <person name="Varghese N."/>
            <person name="Submissions S."/>
        </authorList>
    </citation>
    <scope>NUCLEOTIDE SEQUENCE [LARGE SCALE GENOMIC DNA]</scope>
    <source>
        <strain evidence="8">CGMCC 1.10118</strain>
    </source>
</reference>
<keyword evidence="4" id="KW-0411">Iron-sulfur</keyword>